<dbReference type="InterPro" id="IPR011006">
    <property type="entry name" value="CheY-like_superfamily"/>
</dbReference>
<evidence type="ECO:0000259" key="4">
    <source>
        <dbReference type="PROSITE" id="PS50043"/>
    </source>
</evidence>
<dbReference type="SMART" id="SM00421">
    <property type="entry name" value="HTH_LUXR"/>
    <property type="match status" value="1"/>
</dbReference>
<evidence type="ECO:0000313" key="6">
    <source>
        <dbReference type="Proteomes" id="UP000666369"/>
    </source>
</evidence>
<dbReference type="SUPFAM" id="SSF52172">
    <property type="entry name" value="CheY-like"/>
    <property type="match status" value="1"/>
</dbReference>
<evidence type="ECO:0000256" key="1">
    <source>
        <dbReference type="ARBA" id="ARBA00023015"/>
    </source>
</evidence>
<dbReference type="PROSITE" id="PS50043">
    <property type="entry name" value="HTH_LUXR_2"/>
    <property type="match status" value="1"/>
</dbReference>
<dbReference type="InterPro" id="IPR016032">
    <property type="entry name" value="Sig_transdc_resp-reg_C-effctor"/>
</dbReference>
<comment type="caution">
    <text evidence="5">The sequence shown here is derived from an EMBL/GenBank/DDBJ whole genome shotgun (WGS) entry which is preliminary data.</text>
</comment>
<evidence type="ECO:0000256" key="3">
    <source>
        <dbReference type="ARBA" id="ARBA00023163"/>
    </source>
</evidence>
<gene>
    <name evidence="5" type="ORF">GW587_03685</name>
</gene>
<organism evidence="5 6">
    <name type="scientific">Duganella aceris</name>
    <dbReference type="NCBI Taxonomy" id="2703883"/>
    <lineage>
        <taxon>Bacteria</taxon>
        <taxon>Pseudomonadati</taxon>
        <taxon>Pseudomonadota</taxon>
        <taxon>Betaproteobacteria</taxon>
        <taxon>Burkholderiales</taxon>
        <taxon>Oxalobacteraceae</taxon>
        <taxon>Telluria group</taxon>
        <taxon>Duganella</taxon>
    </lineage>
</organism>
<dbReference type="Gene3D" id="3.40.50.2300">
    <property type="match status" value="1"/>
</dbReference>
<dbReference type="Proteomes" id="UP000666369">
    <property type="component" value="Unassembled WGS sequence"/>
</dbReference>
<dbReference type="PROSITE" id="PS00622">
    <property type="entry name" value="HTH_LUXR_1"/>
    <property type="match status" value="1"/>
</dbReference>
<keyword evidence="6" id="KW-1185">Reference proteome</keyword>
<dbReference type="Pfam" id="PF00196">
    <property type="entry name" value="GerE"/>
    <property type="match status" value="1"/>
</dbReference>
<proteinExistence type="predicted"/>
<reference evidence="6" key="1">
    <citation type="submission" date="2023-07" db="EMBL/GenBank/DDBJ databases">
        <title>Duganella aceri sp. nov., isolated from tree sap.</title>
        <authorList>
            <person name="Kim I.S."/>
        </authorList>
    </citation>
    <scope>NUCLEOTIDE SEQUENCE [LARGE SCALE GENOMIC DNA]</scope>
    <source>
        <strain evidence="6">SAP-35</strain>
    </source>
</reference>
<dbReference type="InterPro" id="IPR000792">
    <property type="entry name" value="Tscrpt_reg_LuxR_C"/>
</dbReference>
<sequence length="185" mass="19434">MGITVLVAHRLPLIQAGLVAILAAQDGISVVPPSSTLADVAVTDFDGFMAADACWCCPVILVMPQAGEREVRAAVQHGARGYLTQTCAAAELIDAVRVIAEGCSYFDGAAAQSLRPCNLTSREREVLALLAEGGSNKAIARDLGIGCGTVKSHLKSLMHKLDVSSRTQAVVVAAQRGMVWTEHRP</sequence>
<dbReference type="CDD" id="cd06170">
    <property type="entry name" value="LuxR_C_like"/>
    <property type="match status" value="1"/>
</dbReference>
<accession>A0ABX0FFQ9</accession>
<dbReference type="PRINTS" id="PR00038">
    <property type="entry name" value="HTHLUXR"/>
</dbReference>
<dbReference type="PANTHER" id="PTHR44688">
    <property type="entry name" value="DNA-BINDING TRANSCRIPTIONAL ACTIVATOR DEVR_DOSR"/>
    <property type="match status" value="1"/>
</dbReference>
<dbReference type="SUPFAM" id="SSF46894">
    <property type="entry name" value="C-terminal effector domain of the bipartite response regulators"/>
    <property type="match status" value="1"/>
</dbReference>
<dbReference type="PANTHER" id="PTHR44688:SF16">
    <property type="entry name" value="DNA-BINDING TRANSCRIPTIONAL ACTIVATOR DEVR_DOSR"/>
    <property type="match status" value="1"/>
</dbReference>
<evidence type="ECO:0000313" key="5">
    <source>
        <dbReference type="EMBL" id="NGZ83362.1"/>
    </source>
</evidence>
<keyword evidence="1" id="KW-0805">Transcription regulation</keyword>
<name>A0ABX0FFQ9_9BURK</name>
<feature type="domain" description="HTH luxR-type" evidence="4">
    <location>
        <begin position="110"/>
        <end position="177"/>
    </location>
</feature>
<dbReference type="EMBL" id="JAADJT010000001">
    <property type="protein sequence ID" value="NGZ83362.1"/>
    <property type="molecule type" value="Genomic_DNA"/>
</dbReference>
<dbReference type="RefSeq" id="WP_166098624.1">
    <property type="nucleotide sequence ID" value="NZ_JAADJT010000001.1"/>
</dbReference>
<keyword evidence="2" id="KW-0238">DNA-binding</keyword>
<evidence type="ECO:0000256" key="2">
    <source>
        <dbReference type="ARBA" id="ARBA00023125"/>
    </source>
</evidence>
<protein>
    <submittedName>
        <fullName evidence="5">Response regulator transcription factor</fullName>
    </submittedName>
</protein>
<keyword evidence="3" id="KW-0804">Transcription</keyword>